<dbReference type="EMBL" id="JAGGLQ010000020">
    <property type="protein sequence ID" value="MBP2040888.1"/>
    <property type="molecule type" value="Genomic_DNA"/>
</dbReference>
<feature type="signal peptide" evidence="1">
    <location>
        <begin position="1"/>
        <end position="21"/>
    </location>
</feature>
<evidence type="ECO:0000256" key="1">
    <source>
        <dbReference type="SAM" id="SignalP"/>
    </source>
</evidence>
<proteinExistence type="predicted"/>
<keyword evidence="3" id="KW-1185">Reference proteome</keyword>
<sequence length="150" mass="15652">MRRRCLTLLAAPLLASSVALAPAYVAQAGTAGTGGVKQAVKVTKVEVVTLLKPGETVECNGTPVAMAFDGKITATGPGTVRYHWTVNASRARVSPGSFAFGAGTSTKVVLQVVDMPAPRNAKAVTGYVTLHLPDQKKSVRSEQVTFPCKK</sequence>
<gene>
    <name evidence="2" type="ORF">J2Z77_006745</name>
</gene>
<name>A0ABS4LFL0_STRAV</name>
<organism evidence="2 3">
    <name type="scientific">Streptomyces avidinii</name>
    <dbReference type="NCBI Taxonomy" id="1895"/>
    <lineage>
        <taxon>Bacteria</taxon>
        <taxon>Bacillati</taxon>
        <taxon>Actinomycetota</taxon>
        <taxon>Actinomycetes</taxon>
        <taxon>Kitasatosporales</taxon>
        <taxon>Streptomycetaceae</taxon>
        <taxon>Streptomyces</taxon>
    </lineage>
</organism>
<evidence type="ECO:0008006" key="4">
    <source>
        <dbReference type="Google" id="ProtNLM"/>
    </source>
</evidence>
<dbReference type="RefSeq" id="WP_189969462.1">
    <property type="nucleotide sequence ID" value="NZ_BMVL01000006.1"/>
</dbReference>
<reference evidence="2 3" key="1">
    <citation type="submission" date="2021-03" db="EMBL/GenBank/DDBJ databases">
        <title>Genomic Encyclopedia of Type Strains, Phase IV (KMG-IV): sequencing the most valuable type-strain genomes for metagenomic binning, comparative biology and taxonomic classification.</title>
        <authorList>
            <person name="Goeker M."/>
        </authorList>
    </citation>
    <scope>NUCLEOTIDE SEQUENCE [LARGE SCALE GENOMIC DNA]</scope>
    <source>
        <strain evidence="2 3">DSM 40526</strain>
    </source>
</reference>
<dbReference type="Proteomes" id="UP001519310">
    <property type="component" value="Unassembled WGS sequence"/>
</dbReference>
<protein>
    <recommendedName>
        <fullName evidence="4">Ig-like domain-containing protein</fullName>
    </recommendedName>
</protein>
<accession>A0ABS4LFL0</accession>
<keyword evidence="1" id="KW-0732">Signal</keyword>
<feature type="chain" id="PRO_5045559533" description="Ig-like domain-containing protein" evidence="1">
    <location>
        <begin position="22"/>
        <end position="150"/>
    </location>
</feature>
<evidence type="ECO:0000313" key="2">
    <source>
        <dbReference type="EMBL" id="MBP2040888.1"/>
    </source>
</evidence>
<evidence type="ECO:0000313" key="3">
    <source>
        <dbReference type="Proteomes" id="UP001519310"/>
    </source>
</evidence>
<comment type="caution">
    <text evidence="2">The sequence shown here is derived from an EMBL/GenBank/DDBJ whole genome shotgun (WGS) entry which is preliminary data.</text>
</comment>